<comment type="caution">
    <text evidence="2">The sequence shown here is derived from an EMBL/GenBank/DDBJ whole genome shotgun (WGS) entry which is preliminary data.</text>
</comment>
<reference evidence="2 3" key="1">
    <citation type="submission" date="2019-02" db="EMBL/GenBank/DDBJ databases">
        <title>Genome sequencing of the rare red list fungi Dentipellis fragilis.</title>
        <authorList>
            <person name="Buettner E."/>
            <person name="Kellner H."/>
        </authorList>
    </citation>
    <scope>NUCLEOTIDE SEQUENCE [LARGE SCALE GENOMIC DNA]</scope>
    <source>
        <strain evidence="2 3">DSM 105465</strain>
    </source>
</reference>
<feature type="non-terminal residue" evidence="2">
    <location>
        <position position="182"/>
    </location>
</feature>
<organism evidence="2 3">
    <name type="scientific">Dentipellis fragilis</name>
    <dbReference type="NCBI Taxonomy" id="205917"/>
    <lineage>
        <taxon>Eukaryota</taxon>
        <taxon>Fungi</taxon>
        <taxon>Dikarya</taxon>
        <taxon>Basidiomycota</taxon>
        <taxon>Agaricomycotina</taxon>
        <taxon>Agaricomycetes</taxon>
        <taxon>Russulales</taxon>
        <taxon>Hericiaceae</taxon>
        <taxon>Dentipellis</taxon>
    </lineage>
</organism>
<name>A0A4Y9Z895_9AGAM</name>
<sequence length="182" mass="20641">MSVNKLYTYTYGYRCLHKSPIQFYSLVRLRPSPRSRRLADAPAPEHHVRAQHEQIAQHLQRVEHHVQLAARDLVPLDGHLRDGDARLLREEQQLDVEDPCCEVLLREDRARSLAGEELEAALRVADVPDADDAQDRVQTVHEEVADEGALSAGSVSIENSRQSCDNKDIEIPTKEVPARQQK</sequence>
<evidence type="ECO:0000313" key="2">
    <source>
        <dbReference type="EMBL" id="TFY70257.1"/>
    </source>
</evidence>
<proteinExistence type="predicted"/>
<evidence type="ECO:0000256" key="1">
    <source>
        <dbReference type="SAM" id="MobiDB-lite"/>
    </source>
</evidence>
<gene>
    <name evidence="2" type="ORF">EVG20_g2748</name>
</gene>
<feature type="compositionally biased region" description="Basic and acidic residues" evidence="1">
    <location>
        <begin position="164"/>
        <end position="182"/>
    </location>
</feature>
<dbReference type="AlphaFoldDB" id="A0A4Y9Z895"/>
<protein>
    <submittedName>
        <fullName evidence="2">Uncharacterized protein</fullName>
    </submittedName>
</protein>
<feature type="region of interest" description="Disordered" evidence="1">
    <location>
        <begin position="147"/>
        <end position="182"/>
    </location>
</feature>
<dbReference type="Proteomes" id="UP000298327">
    <property type="component" value="Unassembled WGS sequence"/>
</dbReference>
<feature type="compositionally biased region" description="Polar residues" evidence="1">
    <location>
        <begin position="153"/>
        <end position="163"/>
    </location>
</feature>
<dbReference type="EMBL" id="SEOQ01000113">
    <property type="protein sequence ID" value="TFY70257.1"/>
    <property type="molecule type" value="Genomic_DNA"/>
</dbReference>
<evidence type="ECO:0000313" key="3">
    <source>
        <dbReference type="Proteomes" id="UP000298327"/>
    </source>
</evidence>
<keyword evidence="3" id="KW-1185">Reference proteome</keyword>
<accession>A0A4Y9Z895</accession>